<dbReference type="InterPro" id="IPR011993">
    <property type="entry name" value="PH-like_dom_sf"/>
</dbReference>
<dbReference type="eggNOG" id="KOG2500">
    <property type="taxonomic scope" value="Eukaryota"/>
</dbReference>
<feature type="region of interest" description="Disordered" evidence="5">
    <location>
        <begin position="160"/>
        <end position="270"/>
    </location>
</feature>
<feature type="compositionally biased region" description="Polar residues" evidence="5">
    <location>
        <begin position="160"/>
        <end position="171"/>
    </location>
</feature>
<dbReference type="GO" id="GO:0015031">
    <property type="term" value="P:protein transport"/>
    <property type="evidence" value="ECO:0007669"/>
    <property type="project" value="UniProtKB-KW"/>
</dbReference>
<gene>
    <name evidence="7" type="ORF">NEMVEDRAFT_v1g171064</name>
</gene>
<evidence type="ECO:0000256" key="1">
    <source>
        <dbReference type="ARBA" id="ARBA00007736"/>
    </source>
</evidence>
<dbReference type="Gene3D" id="2.30.29.30">
    <property type="entry name" value="Pleckstrin-homology domain (PH domain)/Phosphotyrosine-binding domain (PTB)"/>
    <property type="match status" value="1"/>
</dbReference>
<dbReference type="PANTHER" id="PTHR12847">
    <property type="entry name" value="ATP-BINDING CASSETTE ABC TRANSPORTER-RELATED"/>
    <property type="match status" value="1"/>
</dbReference>
<evidence type="ECO:0000313" key="7">
    <source>
        <dbReference type="EMBL" id="EDO36330.1"/>
    </source>
</evidence>
<dbReference type="Proteomes" id="UP000001593">
    <property type="component" value="Unassembled WGS sequence"/>
</dbReference>
<feature type="domain" description="NECAP PHear" evidence="6">
    <location>
        <begin position="6"/>
        <end position="164"/>
    </location>
</feature>
<dbReference type="CDD" id="cd13228">
    <property type="entry name" value="PHear_NECAP"/>
    <property type="match status" value="1"/>
</dbReference>
<organism evidence="7 8">
    <name type="scientific">Nematostella vectensis</name>
    <name type="common">Starlet sea anemone</name>
    <dbReference type="NCBI Taxonomy" id="45351"/>
    <lineage>
        <taxon>Eukaryota</taxon>
        <taxon>Metazoa</taxon>
        <taxon>Cnidaria</taxon>
        <taxon>Anthozoa</taxon>
        <taxon>Hexacorallia</taxon>
        <taxon>Actiniaria</taxon>
        <taxon>Edwardsiidae</taxon>
        <taxon>Nematostella</taxon>
    </lineage>
</organism>
<dbReference type="OrthoDB" id="10265489at2759"/>
<dbReference type="OMA" id="NEGHRAQ"/>
<dbReference type="PANTHER" id="PTHR12847:SF9">
    <property type="entry name" value="NECAP-LIKE PROTEIN CG9132"/>
    <property type="match status" value="1"/>
</dbReference>
<keyword evidence="2" id="KW-0813">Transport</keyword>
<reference evidence="7 8" key="1">
    <citation type="journal article" date="2007" name="Science">
        <title>Sea anemone genome reveals ancestral eumetazoan gene repertoire and genomic organization.</title>
        <authorList>
            <person name="Putnam N.H."/>
            <person name="Srivastava M."/>
            <person name="Hellsten U."/>
            <person name="Dirks B."/>
            <person name="Chapman J."/>
            <person name="Salamov A."/>
            <person name="Terry A."/>
            <person name="Shapiro H."/>
            <person name="Lindquist E."/>
            <person name="Kapitonov V.V."/>
            <person name="Jurka J."/>
            <person name="Genikhovich G."/>
            <person name="Grigoriev I.V."/>
            <person name="Lucas S.M."/>
            <person name="Steele R.E."/>
            <person name="Finnerty J.R."/>
            <person name="Technau U."/>
            <person name="Martindale M.Q."/>
            <person name="Rokhsar D.S."/>
        </authorList>
    </citation>
    <scope>NUCLEOTIDE SEQUENCE [LARGE SCALE GENOMIC DNA]</scope>
    <source>
        <strain evidence="8">CH2 X CH6</strain>
    </source>
</reference>
<feature type="compositionally biased region" description="Polar residues" evidence="5">
    <location>
        <begin position="233"/>
        <end position="243"/>
    </location>
</feature>
<proteinExistence type="inferred from homology"/>
<evidence type="ECO:0000313" key="8">
    <source>
        <dbReference type="Proteomes" id="UP000001593"/>
    </source>
</evidence>
<dbReference type="FunFam" id="2.30.29.30:FF:000064">
    <property type="entry name" value="Adaptin ear-binding coat-associated protein 1"/>
    <property type="match status" value="1"/>
</dbReference>
<accession>A7SIZ0</accession>
<keyword evidence="4" id="KW-0653">Protein transport</keyword>
<evidence type="ECO:0000256" key="5">
    <source>
        <dbReference type="SAM" id="MobiDB-lite"/>
    </source>
</evidence>
<sequence length="270" mass="29269">MADAEYESILCVKNEVFIYKIPPRTTSRGYRAADWKLDVPDWTGRMRVCAKGKECYIKIEDKSSGELFAKCPVDNYPGLAVEGVLDSSRYFVLKIVDDNGRHAFIGMGFSDRGDAFDFNVALQDHFKWVKQNEQFEAEKSLPKADEPKLDLAFKEGQTIHINIGSSKSTNRPKPAGGSIGAFPPPPGSTAPKLAPPPGAVGGGMSPLSPRRTPQVQNPISSQSLFSDFVSSSTPNQPASQQGLSDWGDFTSADSSNSNPSNNSGGGWVQF</sequence>
<dbReference type="HOGENOM" id="CLU_069884_1_0_1"/>
<dbReference type="InterPro" id="IPR012466">
    <property type="entry name" value="NECAP_PHear"/>
</dbReference>
<dbReference type="Pfam" id="PF07933">
    <property type="entry name" value="DUF1681"/>
    <property type="match status" value="1"/>
</dbReference>
<keyword evidence="3" id="KW-0254">Endocytosis</keyword>
<dbReference type="PhylomeDB" id="A7SIZ0"/>
<keyword evidence="8" id="KW-1185">Reference proteome</keyword>
<dbReference type="STRING" id="45351.A7SIZ0"/>
<feature type="compositionally biased region" description="Pro residues" evidence="5">
    <location>
        <begin position="182"/>
        <end position="198"/>
    </location>
</feature>
<dbReference type="GO" id="GO:0006897">
    <property type="term" value="P:endocytosis"/>
    <property type="evidence" value="ECO:0007669"/>
    <property type="project" value="UniProtKB-KW"/>
</dbReference>
<protein>
    <recommendedName>
        <fullName evidence="6">NECAP PHear domain-containing protein</fullName>
    </recommendedName>
</protein>
<dbReference type="GO" id="GO:0030125">
    <property type="term" value="C:clathrin vesicle coat"/>
    <property type="evidence" value="ECO:0000318"/>
    <property type="project" value="GO_Central"/>
</dbReference>
<comment type="similarity">
    <text evidence="1">Belongs to the NECAP family.</text>
</comment>
<dbReference type="EMBL" id="DS469673">
    <property type="protein sequence ID" value="EDO36330.1"/>
    <property type="molecule type" value="Genomic_DNA"/>
</dbReference>
<evidence type="ECO:0000259" key="6">
    <source>
        <dbReference type="Pfam" id="PF07933"/>
    </source>
</evidence>
<evidence type="ECO:0000256" key="4">
    <source>
        <dbReference type="ARBA" id="ARBA00022927"/>
    </source>
</evidence>
<feature type="compositionally biased region" description="Low complexity" evidence="5">
    <location>
        <begin position="220"/>
        <end position="232"/>
    </location>
</feature>
<evidence type="ECO:0000256" key="2">
    <source>
        <dbReference type="ARBA" id="ARBA00022448"/>
    </source>
</evidence>
<name>A7SIZ0_NEMVE</name>
<dbReference type="KEGG" id="nve:5507752"/>
<dbReference type="GO" id="GO:0016192">
    <property type="term" value="P:vesicle-mediated transport"/>
    <property type="evidence" value="ECO:0000318"/>
    <property type="project" value="GO_Central"/>
</dbReference>
<evidence type="ECO:0000256" key="3">
    <source>
        <dbReference type="ARBA" id="ARBA00022583"/>
    </source>
</evidence>
<dbReference type="SUPFAM" id="SSF50729">
    <property type="entry name" value="PH domain-like"/>
    <property type="match status" value="1"/>
</dbReference>
<dbReference type="AlphaFoldDB" id="A7SIZ0"/>
<dbReference type="InParanoid" id="A7SIZ0"/>